<dbReference type="Proteomes" id="UP000887579">
    <property type="component" value="Unplaced"/>
</dbReference>
<name>A0AC34FB75_9BILA</name>
<protein>
    <submittedName>
        <fullName evidence="2">Transthyretin-like family protein</fullName>
    </submittedName>
</protein>
<sequence>MKNLLFLFGFLCIFAASTVFGMRQQAVGVKGTLMCGDKPAGGVQVKLWDEDDGPDPDDELDAMFTNPDGTFEVKGSTRELTTIDPVFKVYHDCDDGIMPGQRKIKFKIPTQYIAAGGVPKKIFEIGVLNLETKFPGEERDLI</sequence>
<evidence type="ECO:0000313" key="2">
    <source>
        <dbReference type="WBParaSite" id="ES5_v2.g14486.t1"/>
    </source>
</evidence>
<reference evidence="2" key="1">
    <citation type="submission" date="2022-11" db="UniProtKB">
        <authorList>
            <consortium name="WormBaseParasite"/>
        </authorList>
    </citation>
    <scope>IDENTIFICATION</scope>
</reference>
<dbReference type="WBParaSite" id="ES5_v2.g14486.t1">
    <property type="protein sequence ID" value="ES5_v2.g14486.t1"/>
    <property type="gene ID" value="ES5_v2.g14486"/>
</dbReference>
<evidence type="ECO:0000313" key="1">
    <source>
        <dbReference type="Proteomes" id="UP000887579"/>
    </source>
</evidence>
<organism evidence="1 2">
    <name type="scientific">Panagrolaimus sp. ES5</name>
    <dbReference type="NCBI Taxonomy" id="591445"/>
    <lineage>
        <taxon>Eukaryota</taxon>
        <taxon>Metazoa</taxon>
        <taxon>Ecdysozoa</taxon>
        <taxon>Nematoda</taxon>
        <taxon>Chromadorea</taxon>
        <taxon>Rhabditida</taxon>
        <taxon>Tylenchina</taxon>
        <taxon>Panagrolaimomorpha</taxon>
        <taxon>Panagrolaimoidea</taxon>
        <taxon>Panagrolaimidae</taxon>
        <taxon>Panagrolaimus</taxon>
    </lineage>
</organism>
<proteinExistence type="predicted"/>
<accession>A0AC34FB75</accession>